<dbReference type="PANTHER" id="PTHR10039">
    <property type="entry name" value="AMELOGENIN"/>
    <property type="match status" value="1"/>
</dbReference>
<keyword evidence="4" id="KW-1185">Reference proteome</keyword>
<sequence>MNSLGILRSLMHQLLLCDEVLFYHTEEAFRKNSKESLDSFYSLLPVFLTCLAKTEAAYVIMDGLDELNDTTLSDLFGGFQMWLDACPDARVRLLITSRWSERIECGLTQAVHWTKRKDNRILSLKWRPGELTYRIPTFRSKSLISDYVTTGIQSLASLKAAQNAGLGVIRRICDAADGHWLYARFLLEDSKRQPTLARLKERLETLPKGLTELYSQILNDSEHSFDGEDLHFARTIYSWVCLARVPKPMTVQDIGVLLSLKPGSTSINQDAIPLDA</sequence>
<keyword evidence="1" id="KW-0677">Repeat</keyword>
<dbReference type="AlphaFoldDB" id="A0A6A6E2I9"/>
<evidence type="ECO:0000313" key="4">
    <source>
        <dbReference type="Proteomes" id="UP000800200"/>
    </source>
</evidence>
<dbReference type="OrthoDB" id="21416at2759"/>
<accession>A0A6A6E2I9</accession>
<dbReference type="Proteomes" id="UP000800200">
    <property type="component" value="Unassembled WGS sequence"/>
</dbReference>
<organism evidence="3 4">
    <name type="scientific">Zopfia rhizophila CBS 207.26</name>
    <dbReference type="NCBI Taxonomy" id="1314779"/>
    <lineage>
        <taxon>Eukaryota</taxon>
        <taxon>Fungi</taxon>
        <taxon>Dikarya</taxon>
        <taxon>Ascomycota</taxon>
        <taxon>Pezizomycotina</taxon>
        <taxon>Dothideomycetes</taxon>
        <taxon>Dothideomycetes incertae sedis</taxon>
        <taxon>Zopfiaceae</taxon>
        <taxon>Zopfia</taxon>
    </lineage>
</organism>
<protein>
    <recommendedName>
        <fullName evidence="2">Nephrocystin 3-like N-terminal domain-containing protein</fullName>
    </recommendedName>
</protein>
<feature type="domain" description="Nephrocystin 3-like N-terminal" evidence="2">
    <location>
        <begin position="4"/>
        <end position="98"/>
    </location>
</feature>
<dbReference type="EMBL" id="ML994631">
    <property type="protein sequence ID" value="KAF2186004.1"/>
    <property type="molecule type" value="Genomic_DNA"/>
</dbReference>
<reference evidence="3" key="1">
    <citation type="journal article" date="2020" name="Stud. Mycol.">
        <title>101 Dothideomycetes genomes: a test case for predicting lifestyles and emergence of pathogens.</title>
        <authorList>
            <person name="Haridas S."/>
            <person name="Albert R."/>
            <person name="Binder M."/>
            <person name="Bloem J."/>
            <person name="Labutti K."/>
            <person name="Salamov A."/>
            <person name="Andreopoulos B."/>
            <person name="Baker S."/>
            <person name="Barry K."/>
            <person name="Bills G."/>
            <person name="Bluhm B."/>
            <person name="Cannon C."/>
            <person name="Castanera R."/>
            <person name="Culley D."/>
            <person name="Daum C."/>
            <person name="Ezra D."/>
            <person name="Gonzalez J."/>
            <person name="Henrissat B."/>
            <person name="Kuo A."/>
            <person name="Liang C."/>
            <person name="Lipzen A."/>
            <person name="Lutzoni F."/>
            <person name="Magnuson J."/>
            <person name="Mondo S."/>
            <person name="Nolan M."/>
            <person name="Ohm R."/>
            <person name="Pangilinan J."/>
            <person name="Park H.-J."/>
            <person name="Ramirez L."/>
            <person name="Alfaro M."/>
            <person name="Sun H."/>
            <person name="Tritt A."/>
            <person name="Yoshinaga Y."/>
            <person name="Zwiers L.-H."/>
            <person name="Turgeon B."/>
            <person name="Goodwin S."/>
            <person name="Spatafora J."/>
            <person name="Crous P."/>
            <person name="Grigoriev I."/>
        </authorList>
    </citation>
    <scope>NUCLEOTIDE SEQUENCE</scope>
    <source>
        <strain evidence="3">CBS 207.26</strain>
    </source>
</reference>
<dbReference type="InterPro" id="IPR056884">
    <property type="entry name" value="NPHP3-like_N"/>
</dbReference>
<name>A0A6A6E2I9_9PEZI</name>
<evidence type="ECO:0000259" key="2">
    <source>
        <dbReference type="Pfam" id="PF24883"/>
    </source>
</evidence>
<evidence type="ECO:0000313" key="3">
    <source>
        <dbReference type="EMBL" id="KAF2186004.1"/>
    </source>
</evidence>
<evidence type="ECO:0000256" key="1">
    <source>
        <dbReference type="ARBA" id="ARBA00022737"/>
    </source>
</evidence>
<dbReference type="Pfam" id="PF24883">
    <property type="entry name" value="NPHP3_N"/>
    <property type="match status" value="1"/>
</dbReference>
<proteinExistence type="predicted"/>
<gene>
    <name evidence="3" type="ORF">K469DRAFT_687434</name>
</gene>